<name>A0A819CWW1_9BILA</name>
<gene>
    <name evidence="3" type="ORF">JBS370_LOCUS16592</name>
</gene>
<keyword evidence="2" id="KW-1133">Transmembrane helix</keyword>
<organism evidence="3 4">
    <name type="scientific">Rotaria sordida</name>
    <dbReference type="NCBI Taxonomy" id="392033"/>
    <lineage>
        <taxon>Eukaryota</taxon>
        <taxon>Metazoa</taxon>
        <taxon>Spiralia</taxon>
        <taxon>Gnathifera</taxon>
        <taxon>Rotifera</taxon>
        <taxon>Eurotatoria</taxon>
        <taxon>Bdelloidea</taxon>
        <taxon>Philodinida</taxon>
        <taxon>Philodinidae</taxon>
        <taxon>Rotaria</taxon>
    </lineage>
</organism>
<comment type="caution">
    <text evidence="3">The sequence shown here is derived from an EMBL/GenBank/DDBJ whole genome shotgun (WGS) entry which is preliminary data.</text>
</comment>
<proteinExistence type="predicted"/>
<dbReference type="AlphaFoldDB" id="A0A819CWW1"/>
<feature type="compositionally biased region" description="Acidic residues" evidence="1">
    <location>
        <begin position="318"/>
        <end position="330"/>
    </location>
</feature>
<accession>A0A819CWW1</accession>
<reference evidence="3" key="1">
    <citation type="submission" date="2021-02" db="EMBL/GenBank/DDBJ databases">
        <authorList>
            <person name="Nowell W R."/>
        </authorList>
    </citation>
    <scope>NUCLEOTIDE SEQUENCE</scope>
</reference>
<evidence type="ECO:0000313" key="4">
    <source>
        <dbReference type="Proteomes" id="UP000663836"/>
    </source>
</evidence>
<dbReference type="Proteomes" id="UP000663836">
    <property type="component" value="Unassembled WGS sequence"/>
</dbReference>
<feature type="transmembrane region" description="Helical" evidence="2">
    <location>
        <begin position="202"/>
        <end position="226"/>
    </location>
</feature>
<evidence type="ECO:0000313" key="3">
    <source>
        <dbReference type="EMBL" id="CAF3823226.1"/>
    </source>
</evidence>
<evidence type="ECO:0000256" key="1">
    <source>
        <dbReference type="SAM" id="MobiDB-lite"/>
    </source>
</evidence>
<feature type="region of interest" description="Disordered" evidence="1">
    <location>
        <begin position="314"/>
        <end position="339"/>
    </location>
</feature>
<sequence length="405" mass="47190">MDNICYYMINKSDNSIDSCISDQCYKYIDPYSIMVTPNNCKTNLLYLSFSSYKNYSLFINRIKWKLSDLFPSRSINGIRLLRIFINYIDYDDQPVNHNELIRLGNHIDLYELFIKNLPNNYYLDQLIHYDQNYPQWYIIKVQFICNSLIIYNENACSSKIVIPSLFSRQHQLFTKKQNFLLNNSSLITYSNIQSYEQNQKSIYNIIIILIPLLIILVVLIVSILVYRNVSIKRCSNIDLTTIRRRSSSIPTLSNDLENKNSVSNMDTTVKQTSISNADMSSSTSNEYRTTIEQKCTGYEEEQQLLNTDAPIAIISDHTDDDDNDNDDNDNDETRKQHPDQVQILVNRICERMKSRIATDQNGKKIDKRSNQLTTSCPGIGELDAGRVIPWGSYHRYMKCLQFAFK</sequence>
<protein>
    <submittedName>
        <fullName evidence="3">Uncharacterized protein</fullName>
    </submittedName>
</protein>
<keyword evidence="2" id="KW-0812">Transmembrane</keyword>
<dbReference type="EMBL" id="CAJOBD010001681">
    <property type="protein sequence ID" value="CAF3823226.1"/>
    <property type="molecule type" value="Genomic_DNA"/>
</dbReference>
<evidence type="ECO:0000256" key="2">
    <source>
        <dbReference type="SAM" id="Phobius"/>
    </source>
</evidence>
<keyword evidence="2" id="KW-0472">Membrane</keyword>